<dbReference type="OrthoDB" id="9815108at2"/>
<reference evidence="1 2" key="1">
    <citation type="submission" date="2018-08" db="EMBL/GenBank/DDBJ databases">
        <title>Chitinophagaceae sp. K23C18032701, a novel bacterium isolated from forest soil.</title>
        <authorList>
            <person name="Wang C."/>
        </authorList>
    </citation>
    <scope>NUCLEOTIDE SEQUENCE [LARGE SCALE GENOMIC DNA]</scope>
    <source>
        <strain evidence="1 2">K23C18032701</strain>
    </source>
</reference>
<evidence type="ECO:0000313" key="1">
    <source>
        <dbReference type="EMBL" id="RFM27024.1"/>
    </source>
</evidence>
<keyword evidence="2" id="KW-1185">Reference proteome</keyword>
<comment type="caution">
    <text evidence="1">The sequence shown here is derived from an EMBL/GenBank/DDBJ whole genome shotgun (WGS) entry which is preliminary data.</text>
</comment>
<proteinExistence type="predicted"/>
<accession>A0A3E1NGQ8</accession>
<dbReference type="RefSeq" id="WP_116848331.1">
    <property type="nucleotide sequence ID" value="NZ_QTJU01000006.1"/>
</dbReference>
<organism evidence="1 2">
    <name type="scientific">Deminuibacter soli</name>
    <dbReference type="NCBI Taxonomy" id="2291815"/>
    <lineage>
        <taxon>Bacteria</taxon>
        <taxon>Pseudomonadati</taxon>
        <taxon>Bacteroidota</taxon>
        <taxon>Chitinophagia</taxon>
        <taxon>Chitinophagales</taxon>
        <taxon>Chitinophagaceae</taxon>
        <taxon>Deminuibacter</taxon>
    </lineage>
</organism>
<dbReference type="AlphaFoldDB" id="A0A3E1NGQ8"/>
<dbReference type="Proteomes" id="UP000261284">
    <property type="component" value="Unassembled WGS sequence"/>
</dbReference>
<evidence type="ECO:0000313" key="2">
    <source>
        <dbReference type="Proteomes" id="UP000261284"/>
    </source>
</evidence>
<gene>
    <name evidence="1" type="ORF">DXN05_16250</name>
</gene>
<dbReference type="EMBL" id="QTJU01000006">
    <property type="protein sequence ID" value="RFM27024.1"/>
    <property type="molecule type" value="Genomic_DNA"/>
</dbReference>
<dbReference type="Gene3D" id="2.60.120.260">
    <property type="entry name" value="Galactose-binding domain-like"/>
    <property type="match status" value="1"/>
</dbReference>
<name>A0A3E1NGQ8_9BACT</name>
<protein>
    <submittedName>
        <fullName evidence="1">Uncharacterized protein</fullName>
    </submittedName>
</protein>
<sequence length="63" mass="7369">MKWILLSFSVHVSVDNRYKLYINGKLASLGPARGEHLQWNYETVNLAPLAAYRQQYHYRAGME</sequence>